<name>A0AAD0ZIA0_9PSED</name>
<dbReference type="AlphaFoldDB" id="A0AAD0ZIA0"/>
<proteinExistence type="predicted"/>
<dbReference type="EMBL" id="CP027750">
    <property type="protein sequence ID" value="AZE30008.1"/>
    <property type="molecule type" value="Genomic_DNA"/>
</dbReference>
<feature type="region of interest" description="Disordered" evidence="1">
    <location>
        <begin position="1"/>
        <end position="60"/>
    </location>
</feature>
<evidence type="ECO:0000256" key="1">
    <source>
        <dbReference type="SAM" id="MobiDB-lite"/>
    </source>
</evidence>
<feature type="compositionally biased region" description="Gly residues" evidence="1">
    <location>
        <begin position="47"/>
        <end position="60"/>
    </location>
</feature>
<organism evidence="2 3">
    <name type="scientific">Pseudomonas chlororaphis subsp. aureofaciens</name>
    <dbReference type="NCBI Taxonomy" id="587851"/>
    <lineage>
        <taxon>Bacteria</taxon>
        <taxon>Pseudomonadati</taxon>
        <taxon>Pseudomonadota</taxon>
        <taxon>Gammaproteobacteria</taxon>
        <taxon>Pseudomonadales</taxon>
        <taxon>Pseudomonadaceae</taxon>
        <taxon>Pseudomonas</taxon>
    </lineage>
</organism>
<protein>
    <recommendedName>
        <fullName evidence="4">General stress protein</fullName>
    </recommendedName>
</protein>
<dbReference type="RefSeq" id="WP_028684040.1">
    <property type="nucleotide sequence ID" value="NZ_CP027719.1"/>
</dbReference>
<evidence type="ECO:0008006" key="4">
    <source>
        <dbReference type="Google" id="ProtNLM"/>
    </source>
</evidence>
<reference evidence="2 3" key="1">
    <citation type="submission" date="2018-03" db="EMBL/GenBank/DDBJ databases">
        <title>Diversity of phytobeneficial traits revealed by whole-genome analysis of worldwide-isolated phenazine-producing Pseudomonas spp.</title>
        <authorList>
            <person name="Biessy A."/>
            <person name="Novinscak A."/>
            <person name="Blom J."/>
            <person name="Leger G."/>
            <person name="Thomashow L.S."/>
            <person name="Cazorla F.M."/>
            <person name="Josic D."/>
            <person name="Filion M."/>
        </authorList>
    </citation>
    <scope>NUCLEOTIDE SEQUENCE [LARGE SCALE GENOMIC DNA]</scope>
    <source>
        <strain evidence="2 3">ChPhzS24</strain>
    </source>
</reference>
<feature type="compositionally biased region" description="Basic and acidic residues" evidence="1">
    <location>
        <begin position="37"/>
        <end position="46"/>
    </location>
</feature>
<accession>A0AAD0ZIA0</accession>
<evidence type="ECO:0000313" key="2">
    <source>
        <dbReference type="EMBL" id="AZE30008.1"/>
    </source>
</evidence>
<dbReference type="Proteomes" id="UP000280455">
    <property type="component" value="Chromosome"/>
</dbReference>
<sequence length="60" mass="5736">MATSGKNPLMGNKDTQKPSPAGKKSGGQGSGGNVPADRQKAPDAGKKGGAQGSGGGTRKA</sequence>
<evidence type="ECO:0000313" key="3">
    <source>
        <dbReference type="Proteomes" id="UP000280455"/>
    </source>
</evidence>
<gene>
    <name evidence="2" type="ORF">C4K07_3223</name>
</gene>